<comment type="caution">
    <text evidence="3">The sequence shown here is derived from an EMBL/GenBank/DDBJ whole genome shotgun (WGS) entry which is preliminary data.</text>
</comment>
<dbReference type="PROSITE" id="PS51704">
    <property type="entry name" value="GP_PDE"/>
    <property type="match status" value="1"/>
</dbReference>
<gene>
    <name evidence="3" type="ORF">ACFFHU_02450</name>
</gene>
<dbReference type="RefSeq" id="WP_377335200.1">
    <property type="nucleotide sequence ID" value="NZ_JBHLUE010000002.1"/>
</dbReference>
<evidence type="ECO:0000313" key="4">
    <source>
        <dbReference type="Proteomes" id="UP001589894"/>
    </source>
</evidence>
<evidence type="ECO:0000256" key="1">
    <source>
        <dbReference type="SAM" id="MobiDB-lite"/>
    </source>
</evidence>
<dbReference type="PANTHER" id="PTHR46211">
    <property type="entry name" value="GLYCEROPHOSPHORYL DIESTER PHOSPHODIESTERASE"/>
    <property type="match status" value="1"/>
</dbReference>
<feature type="domain" description="GP-PDE" evidence="2">
    <location>
        <begin position="19"/>
        <end position="278"/>
    </location>
</feature>
<organism evidence="3 4">
    <name type="scientific">Plantactinospora siamensis</name>
    <dbReference type="NCBI Taxonomy" id="555372"/>
    <lineage>
        <taxon>Bacteria</taxon>
        <taxon>Bacillati</taxon>
        <taxon>Actinomycetota</taxon>
        <taxon>Actinomycetes</taxon>
        <taxon>Micromonosporales</taxon>
        <taxon>Micromonosporaceae</taxon>
        <taxon>Plantactinospora</taxon>
    </lineage>
</organism>
<dbReference type="PANTHER" id="PTHR46211:SF13">
    <property type="entry name" value="GLYCEROPHOSPHODIESTER PHOSPHODIESTERASE 1-RELATED"/>
    <property type="match status" value="1"/>
</dbReference>
<dbReference type="Gene3D" id="3.20.20.190">
    <property type="entry name" value="Phosphatidylinositol (PI) phosphodiesterase"/>
    <property type="match status" value="1"/>
</dbReference>
<dbReference type="Proteomes" id="UP001589894">
    <property type="component" value="Unassembled WGS sequence"/>
</dbReference>
<feature type="region of interest" description="Disordered" evidence="1">
    <location>
        <begin position="1"/>
        <end position="23"/>
    </location>
</feature>
<dbReference type="Pfam" id="PF03009">
    <property type="entry name" value="GDPD"/>
    <property type="match status" value="1"/>
</dbReference>
<evidence type="ECO:0000259" key="2">
    <source>
        <dbReference type="PROSITE" id="PS51704"/>
    </source>
</evidence>
<protein>
    <submittedName>
        <fullName evidence="3">Glycerophosphodiester phosphodiesterase</fullName>
    </submittedName>
</protein>
<sequence length="280" mass="30188">MRQAAGRPATGESGDPPRPLVFAHRGSSAALPEHTLAAYLRALDEGADGLECDVRLTRDGHLVCVHDRRLDRTSNGRGRVSARTLAELTELDFGSWHPGASSEDAPTDVPADPSLSRLLTLDGLLGAVRDAGRPVELLIETKHPARHGPEVERRLVSMLDRHGLLRGGAEQPVRVTVMSFSALAVRRIHVLAPALPTVLLLEVLPPGMRSGRLPFATRIAGPGIGLVRARPQLIPTLQAAGKRVYVWTVNEAEDLDLVLDHGVDGVITDRPAFILDRLGR</sequence>
<dbReference type="InterPro" id="IPR017946">
    <property type="entry name" value="PLC-like_Pdiesterase_TIM-brl"/>
</dbReference>
<dbReference type="SUPFAM" id="SSF51695">
    <property type="entry name" value="PLC-like phosphodiesterases"/>
    <property type="match status" value="1"/>
</dbReference>
<accession>A0ABV6NSE5</accession>
<evidence type="ECO:0000313" key="3">
    <source>
        <dbReference type="EMBL" id="MFC0563033.1"/>
    </source>
</evidence>
<proteinExistence type="predicted"/>
<dbReference type="EMBL" id="JBHLUE010000002">
    <property type="protein sequence ID" value="MFC0563033.1"/>
    <property type="molecule type" value="Genomic_DNA"/>
</dbReference>
<dbReference type="InterPro" id="IPR030395">
    <property type="entry name" value="GP_PDE_dom"/>
</dbReference>
<name>A0ABV6NSE5_9ACTN</name>
<reference evidence="3 4" key="1">
    <citation type="submission" date="2024-09" db="EMBL/GenBank/DDBJ databases">
        <authorList>
            <person name="Sun Q."/>
            <person name="Mori K."/>
        </authorList>
    </citation>
    <scope>NUCLEOTIDE SEQUENCE [LARGE SCALE GENOMIC DNA]</scope>
    <source>
        <strain evidence="3 4">TBRC 2205</strain>
    </source>
</reference>
<keyword evidence="4" id="KW-1185">Reference proteome</keyword>